<keyword evidence="2" id="KW-1185">Reference proteome</keyword>
<dbReference type="Proteomes" id="UP000576082">
    <property type="component" value="Unassembled WGS sequence"/>
</dbReference>
<dbReference type="EMBL" id="JABANE010000015">
    <property type="protein sequence ID" value="NME67785.1"/>
    <property type="molecule type" value="Genomic_DNA"/>
</dbReference>
<reference evidence="1 2" key="1">
    <citation type="submission" date="2020-04" db="EMBL/GenBank/DDBJ databases">
        <title>Flammeovirga sp. SR4, a novel species isolated from seawater.</title>
        <authorList>
            <person name="Wang X."/>
        </authorList>
    </citation>
    <scope>NUCLEOTIDE SEQUENCE [LARGE SCALE GENOMIC DNA]</scope>
    <source>
        <strain evidence="1 2">ATCC 23126</strain>
    </source>
</reference>
<evidence type="ECO:0000313" key="1">
    <source>
        <dbReference type="EMBL" id="NME67785.1"/>
    </source>
</evidence>
<comment type="caution">
    <text evidence="1">The sequence shown here is derived from an EMBL/GenBank/DDBJ whole genome shotgun (WGS) entry which is preliminary data.</text>
</comment>
<proteinExistence type="predicted"/>
<accession>A0A7X9RSY1</accession>
<name>A0A7X9RSY1_9BACT</name>
<protein>
    <submittedName>
        <fullName evidence="1">Uncharacterized protein</fullName>
    </submittedName>
</protein>
<organism evidence="1 2">
    <name type="scientific">Flammeovirga aprica JL-4</name>
    <dbReference type="NCBI Taxonomy" id="694437"/>
    <lineage>
        <taxon>Bacteria</taxon>
        <taxon>Pseudomonadati</taxon>
        <taxon>Bacteroidota</taxon>
        <taxon>Cytophagia</taxon>
        <taxon>Cytophagales</taxon>
        <taxon>Flammeovirgaceae</taxon>
        <taxon>Flammeovirga</taxon>
    </lineage>
</organism>
<dbReference type="AlphaFoldDB" id="A0A7X9RSY1"/>
<gene>
    <name evidence="1" type="ORF">HHU12_07415</name>
</gene>
<sequence length="204" mass="24057">MRDLFKFLFLVFILNSCTKSSPKNDLVLERDDNGLTLLYAFKKDGYLDSIYLHFYEEYYIRDNEGHIVGHPFKTFKYFSKREEILTVSYDSTDLISTYKGTPFLDFSVIKEKNGFKLYSKLVNIPRTRVSRVSYYINNETDISLLSAGTIDSLHGENNFYVIDKEFKFSDFDCDMEYLFNVNVTYYDIGIDGKENIFFSKHKDL</sequence>
<evidence type="ECO:0000313" key="2">
    <source>
        <dbReference type="Proteomes" id="UP000576082"/>
    </source>
</evidence>
<dbReference type="RefSeq" id="WP_169656115.1">
    <property type="nucleotide sequence ID" value="NZ_JABANE010000015.1"/>
</dbReference>